<comment type="similarity">
    <text evidence="1">Belongs to the WD repeat ESC family.</text>
</comment>
<gene>
    <name evidence="8" type="ORF">SEPMUDRAFT_162133</name>
</gene>
<dbReference type="AlphaFoldDB" id="M3B8D4"/>
<keyword evidence="9" id="KW-1185">Reference proteome</keyword>
<evidence type="ECO:0000256" key="4">
    <source>
        <dbReference type="ARBA" id="ARBA00023015"/>
    </source>
</evidence>
<dbReference type="STRING" id="692275.M3B8D4"/>
<dbReference type="Pfam" id="PF00400">
    <property type="entry name" value="WD40"/>
    <property type="match status" value="3"/>
</dbReference>
<organism evidence="8 9">
    <name type="scientific">Sphaerulina musiva (strain SO2202)</name>
    <name type="common">Poplar stem canker fungus</name>
    <name type="synonym">Septoria musiva</name>
    <dbReference type="NCBI Taxonomy" id="692275"/>
    <lineage>
        <taxon>Eukaryota</taxon>
        <taxon>Fungi</taxon>
        <taxon>Dikarya</taxon>
        <taxon>Ascomycota</taxon>
        <taxon>Pezizomycotina</taxon>
        <taxon>Dothideomycetes</taxon>
        <taxon>Dothideomycetidae</taxon>
        <taxon>Mycosphaerellales</taxon>
        <taxon>Mycosphaerellaceae</taxon>
        <taxon>Sphaerulina</taxon>
    </lineage>
</organism>
<dbReference type="SUPFAM" id="SSF50978">
    <property type="entry name" value="WD40 repeat-like"/>
    <property type="match status" value="1"/>
</dbReference>
<proteinExistence type="inferred from homology"/>
<dbReference type="InterPro" id="IPR001680">
    <property type="entry name" value="WD40_rpt"/>
</dbReference>
<feature type="repeat" description="WD" evidence="6">
    <location>
        <begin position="128"/>
        <end position="160"/>
    </location>
</feature>
<protein>
    <submittedName>
        <fullName evidence="8">WD40 repeat-like protein</fullName>
    </submittedName>
</protein>
<evidence type="ECO:0000256" key="2">
    <source>
        <dbReference type="ARBA" id="ARBA00022574"/>
    </source>
</evidence>
<dbReference type="PANTHER" id="PTHR10253">
    <property type="entry name" value="POLYCOMB PROTEIN"/>
    <property type="match status" value="1"/>
</dbReference>
<dbReference type="Gene3D" id="2.130.10.10">
    <property type="entry name" value="YVTN repeat-like/Quinoprotein amine dehydrogenase"/>
    <property type="match status" value="1"/>
</dbReference>
<dbReference type="InterPro" id="IPR036322">
    <property type="entry name" value="WD40_repeat_dom_sf"/>
</dbReference>
<dbReference type="InterPro" id="IPR051243">
    <property type="entry name" value="PcG_WD-repeat"/>
</dbReference>
<dbReference type="OMA" id="GRQVAWS"/>
<evidence type="ECO:0000256" key="5">
    <source>
        <dbReference type="ARBA" id="ARBA00023163"/>
    </source>
</evidence>
<dbReference type="OrthoDB" id="7318948at2759"/>
<dbReference type="PROSITE" id="PS50294">
    <property type="entry name" value="WD_REPEATS_REGION"/>
    <property type="match status" value="2"/>
</dbReference>
<evidence type="ECO:0000313" key="8">
    <source>
        <dbReference type="EMBL" id="EMF16107.1"/>
    </source>
</evidence>
<dbReference type="eggNOG" id="KOG1034">
    <property type="taxonomic scope" value="Eukaryota"/>
</dbReference>
<evidence type="ECO:0000256" key="7">
    <source>
        <dbReference type="SAM" id="MobiDB-lite"/>
    </source>
</evidence>
<accession>M3B8D4</accession>
<feature type="region of interest" description="Disordered" evidence="7">
    <location>
        <begin position="280"/>
        <end position="299"/>
    </location>
</feature>
<reference evidence="8 9" key="1">
    <citation type="journal article" date="2012" name="PLoS Pathog.">
        <title>Diverse lifestyles and strategies of plant pathogenesis encoded in the genomes of eighteen Dothideomycetes fungi.</title>
        <authorList>
            <person name="Ohm R.A."/>
            <person name="Feau N."/>
            <person name="Henrissat B."/>
            <person name="Schoch C.L."/>
            <person name="Horwitz B.A."/>
            <person name="Barry K.W."/>
            <person name="Condon B.J."/>
            <person name="Copeland A.C."/>
            <person name="Dhillon B."/>
            <person name="Glaser F."/>
            <person name="Hesse C.N."/>
            <person name="Kosti I."/>
            <person name="LaButti K."/>
            <person name="Lindquist E.A."/>
            <person name="Lucas S."/>
            <person name="Salamov A.A."/>
            <person name="Bradshaw R.E."/>
            <person name="Ciuffetti L."/>
            <person name="Hamelin R.C."/>
            <person name="Kema G.H.J."/>
            <person name="Lawrence C."/>
            <person name="Scott J.A."/>
            <person name="Spatafora J.W."/>
            <person name="Turgeon B.G."/>
            <person name="de Wit P.J.G.M."/>
            <person name="Zhong S."/>
            <person name="Goodwin S.B."/>
            <person name="Grigoriev I.V."/>
        </authorList>
    </citation>
    <scope>NUCLEOTIDE SEQUENCE [LARGE SCALE GENOMIC DNA]</scope>
    <source>
        <strain evidence="8 9">SO2202</strain>
    </source>
</reference>
<keyword evidence="5" id="KW-0804">Transcription</keyword>
<dbReference type="EMBL" id="KB456261">
    <property type="protein sequence ID" value="EMF16107.1"/>
    <property type="molecule type" value="Genomic_DNA"/>
</dbReference>
<name>M3B8D4_SPHMS</name>
<dbReference type="RefSeq" id="XP_016764228.1">
    <property type="nucleotide sequence ID" value="XM_016907980.1"/>
</dbReference>
<dbReference type="InterPro" id="IPR015943">
    <property type="entry name" value="WD40/YVTN_repeat-like_dom_sf"/>
</dbReference>
<dbReference type="HOGENOM" id="CLU_025586_0_0_1"/>
<keyword evidence="3" id="KW-0677">Repeat</keyword>
<sequence length="480" mass="53250">MPSRGNDVFPTLQSCTRLGTGQTIFDVKFWPYATSNDEQIFAFTGGTDTLVCRPKLDADPPFEVLGWFQDEVNPVRAQDEPDAPLASLNSLAWAQDPRTKKPLLCVAGAEHKHIKILDIESGDVVYTISGHGGAVHDLAVSPLSTSLIASASEDTTIRLWMIQPEADAASCVAILAGEGHKAPVLAIHFHPNGKWLLSGGIDHAICLWAVPPLDKLSEKTTSEPLVVYYPHFFTKELHPNYVDSLAFYGNLILSKAARDQDQQRVSNEIILWKITGFDAEEPPAERPPVPTPGSQTRSSFAHDEEYRGFHRLLTLDIPDTDRFYHRFGFYHCDDKRPILCMGDQRTRYSFWDLQRLEEGIDPLDRPKRRAARRKKGSNVLSDLRKSERVAAGVSGQTSDSSSTVASSNAAPDSREYTLGEKFTPLKAHYRTTVNTSLLKQGSVDGHFATSQIAWSPDGTWMVSVGDAGMMCIFHRDKQVV</sequence>
<evidence type="ECO:0000256" key="3">
    <source>
        <dbReference type="ARBA" id="ARBA00022737"/>
    </source>
</evidence>
<evidence type="ECO:0000313" key="9">
    <source>
        <dbReference type="Proteomes" id="UP000016931"/>
    </source>
</evidence>
<feature type="region of interest" description="Disordered" evidence="7">
    <location>
        <begin position="367"/>
        <end position="412"/>
    </location>
</feature>
<keyword evidence="2 6" id="KW-0853">WD repeat</keyword>
<keyword evidence="4" id="KW-0805">Transcription regulation</keyword>
<dbReference type="GeneID" id="27905117"/>
<dbReference type="SMART" id="SM00320">
    <property type="entry name" value="WD40"/>
    <property type="match status" value="3"/>
</dbReference>
<feature type="compositionally biased region" description="Low complexity" evidence="7">
    <location>
        <begin position="391"/>
        <end position="407"/>
    </location>
</feature>
<dbReference type="PROSITE" id="PS50082">
    <property type="entry name" value="WD_REPEATS_2"/>
    <property type="match status" value="2"/>
</dbReference>
<dbReference type="Proteomes" id="UP000016931">
    <property type="component" value="Unassembled WGS sequence"/>
</dbReference>
<feature type="repeat" description="WD" evidence="6">
    <location>
        <begin position="177"/>
        <end position="208"/>
    </location>
</feature>
<evidence type="ECO:0000256" key="1">
    <source>
        <dbReference type="ARBA" id="ARBA00008075"/>
    </source>
</evidence>
<feature type="compositionally biased region" description="Basic residues" evidence="7">
    <location>
        <begin position="367"/>
        <end position="376"/>
    </location>
</feature>
<evidence type="ECO:0000256" key="6">
    <source>
        <dbReference type="PROSITE-ProRule" id="PRU00221"/>
    </source>
</evidence>